<comment type="caution">
    <text evidence="5">The sequence shown here is derived from an EMBL/GenBank/DDBJ whole genome shotgun (WGS) entry which is preliminary data.</text>
</comment>
<dbReference type="PROSITE" id="PS01268">
    <property type="entry name" value="UPF0024"/>
    <property type="match status" value="1"/>
</dbReference>
<reference evidence="5" key="1">
    <citation type="journal article" date="2021" name="Proc. Natl. Acad. Sci. U.S.A.">
        <title>Global biogeography of chemosynthetic symbionts reveals both localized and globally distributed symbiont groups. .</title>
        <authorList>
            <person name="Osvatic J.T."/>
            <person name="Wilkins L.G.E."/>
            <person name="Leibrecht L."/>
            <person name="Leray M."/>
            <person name="Zauner S."/>
            <person name="Polzin J."/>
            <person name="Camacho Y."/>
            <person name="Gros O."/>
            <person name="van Gils J.A."/>
            <person name="Eisen J.A."/>
            <person name="Petersen J.M."/>
            <person name="Yuen B."/>
        </authorList>
    </citation>
    <scope>NUCLEOTIDE SEQUENCE</scope>
    <source>
        <strain evidence="5">MAGclacostrist055</strain>
    </source>
</reference>
<gene>
    <name evidence="4 5" type="primary">truD</name>
    <name evidence="5" type="ORF">JAY77_13060</name>
</gene>
<dbReference type="InterPro" id="IPR043165">
    <property type="entry name" value="TruD_insert_sf"/>
</dbReference>
<organism evidence="5 6">
    <name type="scientific">Candidatus Thiodiazotropha taylori</name>
    <dbReference type="NCBI Taxonomy" id="2792791"/>
    <lineage>
        <taxon>Bacteria</taxon>
        <taxon>Pseudomonadati</taxon>
        <taxon>Pseudomonadota</taxon>
        <taxon>Gammaproteobacteria</taxon>
        <taxon>Chromatiales</taxon>
        <taxon>Sedimenticolaceae</taxon>
        <taxon>Candidatus Thiodiazotropha</taxon>
    </lineage>
</organism>
<dbReference type="GO" id="GO:0005829">
    <property type="term" value="C:cytosol"/>
    <property type="evidence" value="ECO:0007669"/>
    <property type="project" value="TreeGrafter"/>
</dbReference>
<feature type="active site" description="Nucleophile" evidence="4">
    <location>
        <position position="86"/>
    </location>
</feature>
<dbReference type="AlphaFoldDB" id="A0A9E4NLQ8"/>
<dbReference type="GO" id="GO:0160150">
    <property type="term" value="F:tRNA pseudouridine(13) synthase activity"/>
    <property type="evidence" value="ECO:0007669"/>
    <property type="project" value="UniProtKB-EC"/>
</dbReference>
<dbReference type="Pfam" id="PF01142">
    <property type="entry name" value="TruD"/>
    <property type="match status" value="2"/>
</dbReference>
<comment type="catalytic activity">
    <reaction evidence="4">
        <text>uridine(13) in tRNA = pseudouridine(13) in tRNA</text>
        <dbReference type="Rhea" id="RHEA:42540"/>
        <dbReference type="Rhea" id="RHEA-COMP:10105"/>
        <dbReference type="Rhea" id="RHEA-COMP:10106"/>
        <dbReference type="ChEBI" id="CHEBI:65314"/>
        <dbReference type="ChEBI" id="CHEBI:65315"/>
        <dbReference type="EC" id="5.4.99.27"/>
    </reaction>
</comment>
<dbReference type="PROSITE" id="PS50984">
    <property type="entry name" value="TRUD"/>
    <property type="match status" value="1"/>
</dbReference>
<sequence length="347" mass="39646">MSTDPPWQPLEKMPCASGPTLGSGVIRTTPDDFQVDEILGFEPDGGGEHLLLHVKKRQTNTHWLAGQLARLAGIPGNDVSYAGMKDRHAVTTQWFSLRMAGRPEPDWGQLESDLVEILQVHRHRRKLRRGALRGNRFQIRIRDLSVDKKELVRRLTLLRELGMPNYFGEQRFGHDYQNLTLAEQLFSRTRPQMKRQMRGLVISAVRSQLFNQVLAERIEQGCWNMPLQGDYFKLDGSRAGFADEPEQSADLSRRCQLQDIHPSGPMWGRGRPLVSGQAAELEAKVLLDFEAWRHGLEFVGLEQERRPLRIRLHDLAWQFSGDGCLELSFFLPAGSFATVLLRELVDY</sequence>
<keyword evidence="3 4" id="KW-0413">Isomerase</keyword>
<dbReference type="InterPro" id="IPR001656">
    <property type="entry name" value="PsdUridine_synth_TruD"/>
</dbReference>
<dbReference type="InterPro" id="IPR011760">
    <property type="entry name" value="PsdUridine_synth_TruD_insert"/>
</dbReference>
<proteinExistence type="inferred from homology"/>
<dbReference type="GO" id="GO:0003723">
    <property type="term" value="F:RNA binding"/>
    <property type="evidence" value="ECO:0007669"/>
    <property type="project" value="InterPro"/>
</dbReference>
<dbReference type="PANTHER" id="PTHR47811:SF1">
    <property type="entry name" value="TRNA PSEUDOURIDINE SYNTHASE D"/>
    <property type="match status" value="1"/>
</dbReference>
<protein>
    <recommendedName>
        <fullName evidence="4">tRNA pseudouridine synthase D</fullName>
        <ecNumber evidence="4">5.4.99.27</ecNumber>
    </recommendedName>
    <alternativeName>
        <fullName evidence="4">tRNA pseudouridine(13) synthase</fullName>
    </alternativeName>
    <alternativeName>
        <fullName evidence="4">tRNA pseudouridylate synthase D</fullName>
    </alternativeName>
    <alternativeName>
        <fullName evidence="4">tRNA-uridine isomerase D</fullName>
    </alternativeName>
</protein>
<dbReference type="NCBIfam" id="NF002153">
    <property type="entry name" value="PRK00984.1-2"/>
    <property type="match status" value="1"/>
</dbReference>
<dbReference type="InterPro" id="IPR020119">
    <property type="entry name" value="PsdUridine_synth_TruD_CS"/>
</dbReference>
<evidence type="ECO:0000313" key="5">
    <source>
        <dbReference type="EMBL" id="MCG7979055.1"/>
    </source>
</evidence>
<comment type="function">
    <text evidence="4">Responsible for synthesis of pseudouridine from uracil-13 in transfer RNAs.</text>
</comment>
<dbReference type="InterPro" id="IPR020103">
    <property type="entry name" value="PsdUridine_synth_cat_dom_sf"/>
</dbReference>
<dbReference type="SUPFAM" id="SSF55120">
    <property type="entry name" value="Pseudouridine synthase"/>
    <property type="match status" value="1"/>
</dbReference>
<dbReference type="EC" id="5.4.99.27" evidence="4"/>
<evidence type="ECO:0000256" key="2">
    <source>
        <dbReference type="ARBA" id="ARBA00022694"/>
    </source>
</evidence>
<dbReference type="HAMAP" id="MF_01082">
    <property type="entry name" value="TruD"/>
    <property type="match status" value="1"/>
</dbReference>
<evidence type="ECO:0000256" key="1">
    <source>
        <dbReference type="ARBA" id="ARBA00007953"/>
    </source>
</evidence>
<evidence type="ECO:0000313" key="6">
    <source>
        <dbReference type="Proteomes" id="UP000886674"/>
    </source>
</evidence>
<dbReference type="GO" id="GO:0031119">
    <property type="term" value="P:tRNA pseudouridine synthesis"/>
    <property type="evidence" value="ECO:0007669"/>
    <property type="project" value="UniProtKB-UniRule"/>
</dbReference>
<accession>A0A9E4NLQ8</accession>
<evidence type="ECO:0000256" key="3">
    <source>
        <dbReference type="ARBA" id="ARBA00023235"/>
    </source>
</evidence>
<dbReference type="Gene3D" id="3.30.2340.10">
    <property type="entry name" value="TruD, insertion domain"/>
    <property type="match status" value="1"/>
</dbReference>
<dbReference type="Gene3D" id="3.30.2350.20">
    <property type="entry name" value="TruD, catalytic domain"/>
    <property type="match status" value="1"/>
</dbReference>
<dbReference type="EMBL" id="JAEPCR010000056">
    <property type="protein sequence ID" value="MCG7979055.1"/>
    <property type="molecule type" value="Genomic_DNA"/>
</dbReference>
<dbReference type="PANTHER" id="PTHR47811">
    <property type="entry name" value="TRNA PSEUDOURIDINE SYNTHASE D"/>
    <property type="match status" value="1"/>
</dbReference>
<dbReference type="InterPro" id="IPR042214">
    <property type="entry name" value="TruD_catalytic"/>
</dbReference>
<comment type="similarity">
    <text evidence="1 4">Belongs to the pseudouridine synthase TruD family.</text>
</comment>
<keyword evidence="2 4" id="KW-0819">tRNA processing</keyword>
<dbReference type="CDD" id="cd02575">
    <property type="entry name" value="PseudoU_synth_EcTruD"/>
    <property type="match status" value="1"/>
</dbReference>
<evidence type="ECO:0000256" key="4">
    <source>
        <dbReference type="HAMAP-Rule" id="MF_01082"/>
    </source>
</evidence>
<dbReference type="InterPro" id="IPR050170">
    <property type="entry name" value="TruD_pseudoU_synthase"/>
</dbReference>
<name>A0A9E4NLQ8_9GAMM</name>
<dbReference type="Proteomes" id="UP000886674">
    <property type="component" value="Unassembled WGS sequence"/>
</dbReference>